<dbReference type="EMBL" id="JAROKS010000022">
    <property type="protein sequence ID" value="KAK1789315.1"/>
    <property type="molecule type" value="Genomic_DNA"/>
</dbReference>
<feature type="domain" description="Chromo" evidence="3">
    <location>
        <begin position="71"/>
        <end position="129"/>
    </location>
</feature>
<feature type="non-terminal residue" evidence="4">
    <location>
        <position position="1"/>
    </location>
</feature>
<evidence type="ECO:0000256" key="2">
    <source>
        <dbReference type="SAM" id="MobiDB-lite"/>
    </source>
</evidence>
<gene>
    <name evidence="4" type="ORF">P4O66_015248</name>
</gene>
<dbReference type="AlphaFoldDB" id="A0AAD9DNK4"/>
<comment type="caution">
    <text evidence="4">The sequence shown here is derived from an EMBL/GenBank/DDBJ whole genome shotgun (WGS) entry which is preliminary data.</text>
</comment>
<evidence type="ECO:0000313" key="4">
    <source>
        <dbReference type="EMBL" id="KAK1789315.1"/>
    </source>
</evidence>
<evidence type="ECO:0000313" key="5">
    <source>
        <dbReference type="Proteomes" id="UP001239994"/>
    </source>
</evidence>
<sequence length="132" mass="14903">MTASCRKGVGAYNETPCNEAGLEQPDRLRPLRSPCSWMQPGCSREEENRGNSTGWPDREQSSFPGDPPQPLETEEGPAYRVQALPDSQNLVDWEGYGPEEHWFPASKILYPGLISSFHRRHPLKPSPSRQVR</sequence>
<comment type="subcellular location">
    <subcellularLocation>
        <location evidence="1">Nucleus</location>
    </subcellularLocation>
</comment>
<evidence type="ECO:0000259" key="3">
    <source>
        <dbReference type="PROSITE" id="PS50013"/>
    </source>
</evidence>
<proteinExistence type="predicted"/>
<keyword evidence="5" id="KW-1185">Reference proteome</keyword>
<organism evidence="4 5">
    <name type="scientific">Electrophorus voltai</name>
    <dbReference type="NCBI Taxonomy" id="2609070"/>
    <lineage>
        <taxon>Eukaryota</taxon>
        <taxon>Metazoa</taxon>
        <taxon>Chordata</taxon>
        <taxon>Craniata</taxon>
        <taxon>Vertebrata</taxon>
        <taxon>Euteleostomi</taxon>
        <taxon>Actinopterygii</taxon>
        <taxon>Neopterygii</taxon>
        <taxon>Teleostei</taxon>
        <taxon>Ostariophysi</taxon>
        <taxon>Gymnotiformes</taxon>
        <taxon>Gymnotoidei</taxon>
        <taxon>Gymnotidae</taxon>
        <taxon>Electrophorus</taxon>
    </lineage>
</organism>
<dbReference type="PROSITE" id="PS50013">
    <property type="entry name" value="CHROMO_2"/>
    <property type="match status" value="1"/>
</dbReference>
<reference evidence="4" key="1">
    <citation type="submission" date="2023-03" db="EMBL/GenBank/DDBJ databases">
        <title>Electrophorus voltai genome.</title>
        <authorList>
            <person name="Bian C."/>
        </authorList>
    </citation>
    <scope>NUCLEOTIDE SEQUENCE</scope>
    <source>
        <strain evidence="4">CB-2022</strain>
        <tissue evidence="4">Muscle</tissue>
    </source>
</reference>
<accession>A0AAD9DNK4</accession>
<dbReference type="GO" id="GO:0005634">
    <property type="term" value="C:nucleus"/>
    <property type="evidence" value="ECO:0007669"/>
    <property type="project" value="UniProtKB-SubCell"/>
</dbReference>
<feature type="region of interest" description="Disordered" evidence="2">
    <location>
        <begin position="1"/>
        <end position="77"/>
    </location>
</feature>
<name>A0AAD9DNK4_9TELE</name>
<protein>
    <recommendedName>
        <fullName evidence="3">Chromo domain-containing protein</fullName>
    </recommendedName>
</protein>
<dbReference type="InterPro" id="IPR000953">
    <property type="entry name" value="Chromo/chromo_shadow_dom"/>
</dbReference>
<evidence type="ECO:0000256" key="1">
    <source>
        <dbReference type="ARBA" id="ARBA00004123"/>
    </source>
</evidence>
<dbReference type="SUPFAM" id="SSF54160">
    <property type="entry name" value="Chromo domain-like"/>
    <property type="match status" value="1"/>
</dbReference>
<dbReference type="InterPro" id="IPR016197">
    <property type="entry name" value="Chromo-like_dom_sf"/>
</dbReference>
<dbReference type="Proteomes" id="UP001239994">
    <property type="component" value="Unassembled WGS sequence"/>
</dbReference>